<dbReference type="InterPro" id="IPR000467">
    <property type="entry name" value="G_patch_dom"/>
</dbReference>
<feature type="compositionally biased region" description="Basic and acidic residues" evidence="1">
    <location>
        <begin position="40"/>
        <end position="78"/>
    </location>
</feature>
<feature type="compositionally biased region" description="Basic and acidic residues" evidence="1">
    <location>
        <begin position="290"/>
        <end position="303"/>
    </location>
</feature>
<dbReference type="Pfam" id="PF01585">
    <property type="entry name" value="G-patch"/>
    <property type="match status" value="1"/>
</dbReference>
<dbReference type="Proteomes" id="UP000237144">
    <property type="component" value="Unassembled WGS sequence"/>
</dbReference>
<dbReference type="PANTHER" id="PTHR21032:SF0">
    <property type="entry name" value="G PATCH DOMAIN-CONTAINING PROTEIN 11"/>
    <property type="match status" value="1"/>
</dbReference>
<evidence type="ECO:0000313" key="3">
    <source>
        <dbReference type="EMBL" id="POY71929.1"/>
    </source>
</evidence>
<reference evidence="3 4" key="1">
    <citation type="journal article" date="2018" name="Front. Microbiol.">
        <title>Prospects for Fungal Bioremediation of Acidic Radioactive Waste Sites: Characterization and Genome Sequence of Rhodotorula taiwanensis MD1149.</title>
        <authorList>
            <person name="Tkavc R."/>
            <person name="Matrosova V.Y."/>
            <person name="Grichenko O.E."/>
            <person name="Gostincar C."/>
            <person name="Volpe R.P."/>
            <person name="Klimenkova P."/>
            <person name="Gaidamakova E.K."/>
            <person name="Zhou C.E."/>
            <person name="Stewart B.J."/>
            <person name="Lyman M.G."/>
            <person name="Malfatti S.A."/>
            <person name="Rubinfeld B."/>
            <person name="Courtot M."/>
            <person name="Singh J."/>
            <person name="Dalgard C.L."/>
            <person name="Hamilton T."/>
            <person name="Frey K.G."/>
            <person name="Gunde-Cimerman N."/>
            <person name="Dugan L."/>
            <person name="Daly M.J."/>
        </authorList>
    </citation>
    <scope>NUCLEOTIDE SEQUENCE [LARGE SCALE GENOMIC DNA]</scope>
    <source>
        <strain evidence="3 4">MD1149</strain>
    </source>
</reference>
<comment type="caution">
    <text evidence="3">The sequence shown here is derived from an EMBL/GenBank/DDBJ whole genome shotgun (WGS) entry which is preliminary data.</text>
</comment>
<sequence>MSTSDSDLDYDDPRFLVAAEQAAASTSKDTLTYAERRKRTLAEQAERGTIKSRKQVEEEKREEGLSVNLIERERRRDEEGGEASTAFKMMSKMGYKPGEALGRRYDSSASGSEAGGSGTATPRGALGFAKASFAPISQSDSSRTESAEPEPFRAGLGAGAGSGPTGQAKTEPIRFEMRTARTGLGVPQAKRFRTYFSASSNDGSSFDNSSASDPLPDLQGYLARVKSSMDERRAFGLLRSLRRTCEELDRRAGIEDSPMWRDPDEEEREQARVRSRKIYDRIDTELDSDDERKNVVDSADKAGRGKAGRGELAYEIGTSGTVVELEDEDDDEDHPSEAPTEEGSSVASVRAPDRRHADDIDEEAEWFSYDIRARLALTLTYLRNKYHYCFWCGELYHDTDDLKAHCPGTEEEDH</sequence>
<dbReference type="InterPro" id="IPR025239">
    <property type="entry name" value="DUF4187"/>
</dbReference>
<dbReference type="PANTHER" id="PTHR21032">
    <property type="entry name" value="G PATCH DOMAIN-CONTAINING PROTEIN 11"/>
    <property type="match status" value="1"/>
</dbReference>
<feature type="region of interest" description="Disordered" evidence="1">
    <location>
        <begin position="290"/>
        <end position="354"/>
    </location>
</feature>
<dbReference type="Pfam" id="PF13821">
    <property type="entry name" value="DUF4187"/>
    <property type="match status" value="1"/>
</dbReference>
<dbReference type="GO" id="GO:0000776">
    <property type="term" value="C:kinetochore"/>
    <property type="evidence" value="ECO:0007669"/>
    <property type="project" value="TreeGrafter"/>
</dbReference>
<proteinExistence type="predicted"/>
<feature type="domain" description="G-patch" evidence="2">
    <location>
        <begin position="82"/>
        <end position="131"/>
    </location>
</feature>
<organism evidence="3 4">
    <name type="scientific">Rhodotorula taiwanensis</name>
    <dbReference type="NCBI Taxonomy" id="741276"/>
    <lineage>
        <taxon>Eukaryota</taxon>
        <taxon>Fungi</taxon>
        <taxon>Dikarya</taxon>
        <taxon>Basidiomycota</taxon>
        <taxon>Pucciniomycotina</taxon>
        <taxon>Microbotryomycetes</taxon>
        <taxon>Sporidiobolales</taxon>
        <taxon>Sporidiobolaceae</taxon>
        <taxon>Rhodotorula</taxon>
    </lineage>
</organism>
<accession>A0A2S5B571</accession>
<feature type="region of interest" description="Disordered" evidence="1">
    <location>
        <begin position="253"/>
        <end position="274"/>
    </location>
</feature>
<protein>
    <recommendedName>
        <fullName evidence="2">G-patch domain-containing protein</fullName>
    </recommendedName>
</protein>
<feature type="region of interest" description="Disordered" evidence="1">
    <location>
        <begin position="39"/>
        <end position="182"/>
    </location>
</feature>
<feature type="compositionally biased region" description="Acidic residues" evidence="1">
    <location>
        <begin position="324"/>
        <end position="334"/>
    </location>
</feature>
<dbReference type="PROSITE" id="PS50174">
    <property type="entry name" value="G_PATCH"/>
    <property type="match status" value="1"/>
</dbReference>
<dbReference type="OrthoDB" id="786951at2759"/>
<dbReference type="AlphaFoldDB" id="A0A2S5B571"/>
<evidence type="ECO:0000259" key="2">
    <source>
        <dbReference type="PROSITE" id="PS50174"/>
    </source>
</evidence>
<dbReference type="GO" id="GO:0003676">
    <property type="term" value="F:nucleic acid binding"/>
    <property type="evidence" value="ECO:0007669"/>
    <property type="project" value="InterPro"/>
</dbReference>
<feature type="compositionally biased region" description="Basic and acidic residues" evidence="1">
    <location>
        <begin position="253"/>
        <end position="262"/>
    </location>
</feature>
<keyword evidence="4" id="KW-1185">Reference proteome</keyword>
<evidence type="ECO:0000313" key="4">
    <source>
        <dbReference type="Proteomes" id="UP000237144"/>
    </source>
</evidence>
<dbReference type="InterPro" id="IPR039249">
    <property type="entry name" value="GPATCH11"/>
</dbReference>
<dbReference type="STRING" id="741276.A0A2S5B571"/>
<gene>
    <name evidence="3" type="ORF">BMF94_5037</name>
</gene>
<evidence type="ECO:0000256" key="1">
    <source>
        <dbReference type="SAM" id="MobiDB-lite"/>
    </source>
</evidence>
<name>A0A2S5B571_9BASI</name>
<dbReference type="SMART" id="SM01173">
    <property type="entry name" value="DUF4187"/>
    <property type="match status" value="1"/>
</dbReference>
<dbReference type="EMBL" id="PJQD01000065">
    <property type="protein sequence ID" value="POY71929.1"/>
    <property type="molecule type" value="Genomic_DNA"/>
</dbReference>